<feature type="transmembrane region" description="Helical" evidence="1">
    <location>
        <begin position="225"/>
        <end position="246"/>
    </location>
</feature>
<dbReference type="PANTHER" id="PTHR16214:SF3">
    <property type="entry name" value="TRANSMEMBRANE PROTEIN 260"/>
    <property type="match status" value="1"/>
</dbReference>
<dbReference type="InterPro" id="IPR021280">
    <property type="entry name" value="TMEM260-like"/>
</dbReference>
<dbReference type="AlphaFoldDB" id="A0A832G8D2"/>
<gene>
    <name evidence="2" type="ORF">ENS56_14180</name>
</gene>
<comment type="caution">
    <text evidence="2">The sequence shown here is derived from an EMBL/GenBank/DDBJ whole genome shotgun (WGS) entry which is preliminary data.</text>
</comment>
<feature type="transmembrane region" description="Helical" evidence="1">
    <location>
        <begin position="46"/>
        <end position="65"/>
    </location>
</feature>
<feature type="transmembrane region" description="Helical" evidence="1">
    <location>
        <begin position="383"/>
        <end position="400"/>
    </location>
</feature>
<feature type="transmembrane region" description="Helical" evidence="1">
    <location>
        <begin position="120"/>
        <end position="142"/>
    </location>
</feature>
<feature type="transmembrane region" description="Helical" evidence="1">
    <location>
        <begin position="77"/>
        <end position="100"/>
    </location>
</feature>
<dbReference type="EMBL" id="DSVI01000026">
    <property type="protein sequence ID" value="HGT49181.1"/>
    <property type="molecule type" value="Genomic_DNA"/>
</dbReference>
<feature type="transmembrane region" description="Helical" evidence="1">
    <location>
        <begin position="333"/>
        <end position="351"/>
    </location>
</feature>
<keyword evidence="1" id="KW-0812">Transmembrane</keyword>
<organism evidence="2">
    <name type="scientific">Ignavibacterium album</name>
    <dbReference type="NCBI Taxonomy" id="591197"/>
    <lineage>
        <taxon>Bacteria</taxon>
        <taxon>Pseudomonadati</taxon>
        <taxon>Ignavibacteriota</taxon>
        <taxon>Ignavibacteria</taxon>
        <taxon>Ignavibacteriales</taxon>
        <taxon>Ignavibacteriaceae</taxon>
        <taxon>Ignavibacterium</taxon>
    </lineage>
</organism>
<feature type="transmembrane region" description="Helical" evidence="1">
    <location>
        <begin position="357"/>
        <end position="376"/>
    </location>
</feature>
<protein>
    <submittedName>
        <fullName evidence="2">DUF2723 domain-containing protein</fullName>
    </submittedName>
</protein>
<dbReference type="Pfam" id="PF11028">
    <property type="entry name" value="TMEM260-like"/>
    <property type="match status" value="1"/>
</dbReference>
<name>A0A832G8D2_9BACT</name>
<proteinExistence type="predicted"/>
<feature type="transmembrane region" description="Helical" evidence="1">
    <location>
        <begin position="9"/>
        <end position="26"/>
    </location>
</feature>
<sequence length="598" mass="69938">MMDKNLFQKYYHILTGILVFVIYYLTTSRSIGEIDSGELAAVQATWGIAHPTGYPLFAITGYLYSKIPIVQPLIFQLNLLQCIWNALTVMVLIKLIEGILSNFHFLINKKRYPFLSLINLNNSTIIFSSIIGGLIFAFSITFWKQSTRVEVYSLQIFLTSIILNFLFRFLINYSKSETIKNSEWYYLAIIIGLAFSNHLMTLYLLPATVYLFFLINKFQKKSFLMFLKLFLISFSIAFSFYLLMMFRAQSDPAFTFMNEPKSFSALIDYVRGKYYESKMFQGVDSIKQQSMQFLKILSFDKETGFTGGEFGLIIFFVFSGLIFTLTFLKRFWLIYLLIIGTSLFFVLNYSIPDIDEYFLVIFLLFTLASAIISAVIISLTDRFKFIAVTLFLVLIGWQVYNNYPEIDRSKDYVVEDYAKAILHQLPSNTILLTSDWPLFAAPSFFLQYALDYRKDVEVLGVEMLPLPSYKLEVKKKFGSVENLLSQDYYITFDVFKDYIRKGKFNLGNKTIIPEGFCFKLSNDNSYSEYYPELPKVRFLERRTIFHEYIYHLIGFMIETRARYELQHQKVDKAEMFLTLLVKDYSDYSLSPELKSYLK</sequence>
<keyword evidence="1" id="KW-0472">Membrane</keyword>
<reference evidence="2" key="1">
    <citation type="journal article" date="2020" name="mSystems">
        <title>Genome- and Community-Level Interaction Insights into Carbon Utilization and Element Cycling Functions of Hydrothermarchaeota in Hydrothermal Sediment.</title>
        <authorList>
            <person name="Zhou Z."/>
            <person name="Liu Y."/>
            <person name="Xu W."/>
            <person name="Pan J."/>
            <person name="Luo Z.H."/>
            <person name="Li M."/>
        </authorList>
    </citation>
    <scope>NUCLEOTIDE SEQUENCE [LARGE SCALE GENOMIC DNA]</scope>
    <source>
        <strain evidence="2">SpSt-500</strain>
    </source>
</reference>
<accession>A0A832G8D2</accession>
<feature type="transmembrane region" description="Helical" evidence="1">
    <location>
        <begin position="185"/>
        <end position="213"/>
    </location>
</feature>
<feature type="transmembrane region" description="Helical" evidence="1">
    <location>
        <begin position="154"/>
        <end position="173"/>
    </location>
</feature>
<dbReference type="InterPro" id="IPR052724">
    <property type="entry name" value="GT117_domain-containing"/>
</dbReference>
<keyword evidence="1" id="KW-1133">Transmembrane helix</keyword>
<feature type="transmembrane region" description="Helical" evidence="1">
    <location>
        <begin position="310"/>
        <end position="328"/>
    </location>
</feature>
<dbReference type="PANTHER" id="PTHR16214">
    <property type="entry name" value="TRANSMEMBRANE PROTEIN 260"/>
    <property type="match status" value="1"/>
</dbReference>
<evidence type="ECO:0000256" key="1">
    <source>
        <dbReference type="SAM" id="Phobius"/>
    </source>
</evidence>
<evidence type="ECO:0000313" key="2">
    <source>
        <dbReference type="EMBL" id="HGT49181.1"/>
    </source>
</evidence>